<evidence type="ECO:0000313" key="4">
    <source>
        <dbReference type="Proteomes" id="UP001147700"/>
    </source>
</evidence>
<keyword evidence="2" id="KW-0732">Signal</keyword>
<keyword evidence="4" id="KW-1185">Reference proteome</keyword>
<evidence type="ECO:0000256" key="1">
    <source>
        <dbReference type="SAM" id="MobiDB-lite"/>
    </source>
</evidence>
<evidence type="ECO:0000256" key="2">
    <source>
        <dbReference type="SAM" id="SignalP"/>
    </source>
</evidence>
<feature type="compositionally biased region" description="Basic residues" evidence="1">
    <location>
        <begin position="78"/>
        <end position="94"/>
    </location>
</feature>
<feature type="region of interest" description="Disordered" evidence="1">
    <location>
        <begin position="64"/>
        <end position="96"/>
    </location>
</feature>
<sequence length="370" mass="38624">MKVIGNAAALAAAVVCALLFAAPASAATCSDYETQAAAQRAADTLDADGDGLYCEALPCPCLKPGQPSRPKEPSRPSKPARPKPKPKAKKRAKAKPLVGRAQIVDAPAPGVYAVEIARTGRSSGLRRRETVRLIGLTPPAAGRCGHKEALAATLDLAFGTEARDSDGDGLVDLAPTNAREVGPLVDVRTDVKVKPVRDLQGRLRAYLDAGHTGTDLGRELIASGWAAAGYGDYTRSQRLLAAQDRAERGSLGAWLLCHADFERPAAERFDGFTACPDGLNPDGSPFEGPGGFIRNIIVAGGDCESAYAAIAAWTPMPRVDMEGPAQERDAATLADGSVCDWVIHRGQDNPAIEVTCRTAAGVTAVAWAAP</sequence>
<dbReference type="InterPro" id="IPR035437">
    <property type="entry name" value="SNase_OB-fold_sf"/>
</dbReference>
<evidence type="ECO:0008006" key="5">
    <source>
        <dbReference type="Google" id="ProtNLM"/>
    </source>
</evidence>
<proteinExistence type="predicted"/>
<dbReference type="SUPFAM" id="SSF50199">
    <property type="entry name" value="Staphylococcal nuclease"/>
    <property type="match status" value="1"/>
</dbReference>
<dbReference type="Proteomes" id="UP001147700">
    <property type="component" value="Unassembled WGS sequence"/>
</dbReference>
<reference evidence="3" key="1">
    <citation type="submission" date="2022-10" db="EMBL/GenBank/DDBJ databases">
        <title>The WGS of Solirubrobacter sp. CPCC 204708.</title>
        <authorList>
            <person name="Jiang Z."/>
        </authorList>
    </citation>
    <scope>NUCLEOTIDE SEQUENCE</scope>
    <source>
        <strain evidence="3">CPCC 204708</strain>
    </source>
</reference>
<feature type="chain" id="PRO_5045095909" description="TNase-like domain-containing protein" evidence="2">
    <location>
        <begin position="27"/>
        <end position="370"/>
    </location>
</feature>
<dbReference type="Gene3D" id="2.40.50.90">
    <property type="match status" value="1"/>
</dbReference>
<evidence type="ECO:0000313" key="3">
    <source>
        <dbReference type="EMBL" id="MDA0138934.1"/>
    </source>
</evidence>
<gene>
    <name evidence="3" type="ORF">OJ962_15635</name>
</gene>
<dbReference type="EMBL" id="JAPCID010000020">
    <property type="protein sequence ID" value="MDA0138934.1"/>
    <property type="molecule type" value="Genomic_DNA"/>
</dbReference>
<organism evidence="3 4">
    <name type="scientific">Solirubrobacter deserti</name>
    <dbReference type="NCBI Taxonomy" id="2282478"/>
    <lineage>
        <taxon>Bacteria</taxon>
        <taxon>Bacillati</taxon>
        <taxon>Actinomycetota</taxon>
        <taxon>Thermoleophilia</taxon>
        <taxon>Solirubrobacterales</taxon>
        <taxon>Solirubrobacteraceae</taxon>
        <taxon>Solirubrobacter</taxon>
    </lineage>
</organism>
<feature type="signal peptide" evidence="2">
    <location>
        <begin position="1"/>
        <end position="26"/>
    </location>
</feature>
<dbReference type="RefSeq" id="WP_202954470.1">
    <property type="nucleotide sequence ID" value="NZ_JAPCID010000020.1"/>
</dbReference>
<comment type="caution">
    <text evidence="3">The sequence shown here is derived from an EMBL/GenBank/DDBJ whole genome shotgun (WGS) entry which is preliminary data.</text>
</comment>
<accession>A0ABT4RK50</accession>
<name>A0ABT4RK50_9ACTN</name>
<protein>
    <recommendedName>
        <fullName evidence="5">TNase-like domain-containing protein</fullName>
    </recommendedName>
</protein>